<evidence type="ECO:0000313" key="3">
    <source>
        <dbReference type="Proteomes" id="UP000182160"/>
    </source>
</evidence>
<dbReference type="PANTHER" id="PTHR46546:SF4">
    <property type="entry name" value="SHEWANELLA-LIKE PROTEIN PHOSPHATASE 1"/>
    <property type="match status" value="1"/>
</dbReference>
<evidence type="ECO:0000313" key="2">
    <source>
        <dbReference type="EMBL" id="SEM68752.1"/>
    </source>
</evidence>
<dbReference type="InterPro" id="IPR029052">
    <property type="entry name" value="Metallo-depent_PP-like"/>
</dbReference>
<dbReference type="InterPro" id="IPR004843">
    <property type="entry name" value="Calcineurin-like_PHP"/>
</dbReference>
<dbReference type="Proteomes" id="UP000182160">
    <property type="component" value="Unassembled WGS sequence"/>
</dbReference>
<dbReference type="RefSeq" id="WP_244888507.1">
    <property type="nucleotide sequence ID" value="NZ_FOBO01000007.1"/>
</dbReference>
<protein>
    <submittedName>
        <fullName evidence="2">Calcineurin-like phosphoesterase</fullName>
    </submittedName>
</protein>
<dbReference type="PANTHER" id="PTHR46546">
    <property type="entry name" value="SHEWANELLA-LIKE PROTEIN PHOSPHATASE 1"/>
    <property type="match status" value="1"/>
</dbReference>
<evidence type="ECO:0000259" key="1">
    <source>
        <dbReference type="Pfam" id="PF00149"/>
    </source>
</evidence>
<dbReference type="EMBL" id="FOBO01000007">
    <property type="protein sequence ID" value="SEM68752.1"/>
    <property type="molecule type" value="Genomic_DNA"/>
</dbReference>
<dbReference type="Gene3D" id="3.60.21.10">
    <property type="match status" value="1"/>
</dbReference>
<accession>A0A1H8AD26</accession>
<dbReference type="GO" id="GO:0016787">
    <property type="term" value="F:hydrolase activity"/>
    <property type="evidence" value="ECO:0007669"/>
    <property type="project" value="InterPro"/>
</dbReference>
<name>A0A1H8AD26_9RHOB</name>
<dbReference type="AlphaFoldDB" id="A0A1H8AD26"/>
<proteinExistence type="predicted"/>
<dbReference type="SUPFAM" id="SSF56300">
    <property type="entry name" value="Metallo-dependent phosphatases"/>
    <property type="match status" value="1"/>
</dbReference>
<sequence length="452" mass="49460">MAHNDAIWQETAALLPPVFDAFCDFEALPRHCAAWPLAEGHSGGGTQTCLLDVQHSLKTAAAHGRWHWPEQPIIFISDPHADAEGFLRSLAAAGVIRRSGQEPRHFCLTGFGQRARIVVGGDCLDKGPSNLDMLDALDALFDSGADVHLLAGNHDLRFMLAVQALTGARSPLTEHLFVRMGRKTVPLLREVWDRFRTPGQTDNLPDEAACRARIFPGPAWETEFPPLAAAHLSAAAITKELARLRNKQHQFDKEVAEAGMTMRMVYAAALMCRSLFLAPDGPYAWFYQRMNMIQQSGSLLFVHAGLDDAMCALLAEGGADAVNTRFRAEARQDPFAFYFGPVANLVRTKYRETDKHLSETGVKRLHAQGIKMVVQGHVNNHHGQRLLAKRGLLHLEGDVTLDRASRRSEGLAGIGVGATLIYPTGDIVGLSSDFPAAKHFHPERPVLDGAAA</sequence>
<organism evidence="2 3">
    <name type="scientific">Roseovarius tolerans</name>
    <dbReference type="NCBI Taxonomy" id="74031"/>
    <lineage>
        <taxon>Bacteria</taxon>
        <taxon>Pseudomonadati</taxon>
        <taxon>Pseudomonadota</taxon>
        <taxon>Alphaproteobacteria</taxon>
        <taxon>Rhodobacterales</taxon>
        <taxon>Roseobacteraceae</taxon>
        <taxon>Roseovarius</taxon>
    </lineage>
</organism>
<feature type="domain" description="Calcineurin-like phosphoesterase" evidence="1">
    <location>
        <begin position="72"/>
        <end position="158"/>
    </location>
</feature>
<reference evidence="2 3" key="1">
    <citation type="submission" date="2016-10" db="EMBL/GenBank/DDBJ databases">
        <authorList>
            <person name="de Groot N.N."/>
        </authorList>
    </citation>
    <scope>NUCLEOTIDE SEQUENCE [LARGE SCALE GENOMIC DNA]</scope>
    <source>
        <strain evidence="2 3">DSM 11457</strain>
    </source>
</reference>
<gene>
    <name evidence="2" type="ORF">SAMN04488077_10711</name>
</gene>
<dbReference type="Pfam" id="PF00149">
    <property type="entry name" value="Metallophos"/>
    <property type="match status" value="1"/>
</dbReference>